<name>A0ABR2HHY2_9EUKA</name>
<organism evidence="1 2">
    <name type="scientific">Tritrichomonas musculus</name>
    <dbReference type="NCBI Taxonomy" id="1915356"/>
    <lineage>
        <taxon>Eukaryota</taxon>
        <taxon>Metamonada</taxon>
        <taxon>Parabasalia</taxon>
        <taxon>Tritrichomonadida</taxon>
        <taxon>Tritrichomonadidae</taxon>
        <taxon>Tritrichomonas</taxon>
    </lineage>
</organism>
<comment type="caution">
    <text evidence="1">The sequence shown here is derived from an EMBL/GenBank/DDBJ whole genome shotgun (WGS) entry which is preliminary data.</text>
</comment>
<sequence length="61" mass="7078">MFPKQSVPNASLFLKNVPETKRSKCLAVPEKCSRNKAFQMPRCSRKMFPKQTKCLENCERS</sequence>
<keyword evidence="2" id="KW-1185">Reference proteome</keyword>
<dbReference type="Proteomes" id="UP001470230">
    <property type="component" value="Unassembled WGS sequence"/>
</dbReference>
<evidence type="ECO:0000313" key="2">
    <source>
        <dbReference type="Proteomes" id="UP001470230"/>
    </source>
</evidence>
<dbReference type="EMBL" id="JAPFFF010000028">
    <property type="protein sequence ID" value="KAK8847111.1"/>
    <property type="molecule type" value="Genomic_DNA"/>
</dbReference>
<accession>A0ABR2HHY2</accession>
<reference evidence="1 2" key="1">
    <citation type="submission" date="2024-04" db="EMBL/GenBank/DDBJ databases">
        <title>Tritrichomonas musculus Genome.</title>
        <authorList>
            <person name="Alves-Ferreira E."/>
            <person name="Grigg M."/>
            <person name="Lorenzi H."/>
            <person name="Galac M."/>
        </authorList>
    </citation>
    <scope>NUCLEOTIDE SEQUENCE [LARGE SCALE GENOMIC DNA]</scope>
    <source>
        <strain evidence="1 2">EAF2021</strain>
    </source>
</reference>
<protein>
    <submittedName>
        <fullName evidence="1">Uncharacterized protein</fullName>
    </submittedName>
</protein>
<gene>
    <name evidence="1" type="ORF">M9Y10_019691</name>
</gene>
<evidence type="ECO:0000313" key="1">
    <source>
        <dbReference type="EMBL" id="KAK8847111.1"/>
    </source>
</evidence>
<proteinExistence type="predicted"/>